<dbReference type="Proteomes" id="UP000831701">
    <property type="component" value="Chromosome 17"/>
</dbReference>
<gene>
    <name evidence="1" type="ORF">L3Q82_014251</name>
</gene>
<evidence type="ECO:0000313" key="2">
    <source>
        <dbReference type="Proteomes" id="UP000831701"/>
    </source>
</evidence>
<name>A0ACB8VWN4_9TELE</name>
<evidence type="ECO:0000313" key="1">
    <source>
        <dbReference type="EMBL" id="KAI3359909.1"/>
    </source>
</evidence>
<dbReference type="EMBL" id="CM041547">
    <property type="protein sequence ID" value="KAI3359909.1"/>
    <property type="molecule type" value="Genomic_DNA"/>
</dbReference>
<feature type="non-terminal residue" evidence="1">
    <location>
        <position position="1577"/>
    </location>
</feature>
<reference evidence="1" key="1">
    <citation type="submission" date="2022-04" db="EMBL/GenBank/DDBJ databases">
        <title>Jade perch genome.</title>
        <authorList>
            <person name="Chao B."/>
        </authorList>
    </citation>
    <scope>NUCLEOTIDE SEQUENCE</scope>
    <source>
        <strain evidence="1">CB-2022</strain>
    </source>
</reference>
<organism evidence="1 2">
    <name type="scientific">Scortum barcoo</name>
    <name type="common">barcoo grunter</name>
    <dbReference type="NCBI Taxonomy" id="214431"/>
    <lineage>
        <taxon>Eukaryota</taxon>
        <taxon>Metazoa</taxon>
        <taxon>Chordata</taxon>
        <taxon>Craniata</taxon>
        <taxon>Vertebrata</taxon>
        <taxon>Euteleostomi</taxon>
        <taxon>Actinopterygii</taxon>
        <taxon>Neopterygii</taxon>
        <taxon>Teleostei</taxon>
        <taxon>Neoteleostei</taxon>
        <taxon>Acanthomorphata</taxon>
        <taxon>Eupercaria</taxon>
        <taxon>Centrarchiformes</taxon>
        <taxon>Terapontoidei</taxon>
        <taxon>Terapontidae</taxon>
        <taxon>Scortum</taxon>
    </lineage>
</organism>
<sequence>MKSRHGDVLLLASGVFLSALCLCEGAPLLYPHKPGGSTGDPLSVSLYLSLVVSLTALVALVVLLVNCVTCCKEREINFKEFEDHFDDEIDFTPPAEDTPSMQSPAEVYTLAVSPVALPGPPHLQPPARIAEGSTGFQVARHSLSYIQEIGNGWFGQVLLSEIYTDPGGARVVVKELKANASAKEQNDFLQQGDPYRVLQHPNILQCLGQCVEAIPFLLVFEYCEMGDLRGYLSQQDWMFRNAELLQLQRMACEIAAGVTHLHKHNFLHSDLALRNCYLTADLTVKVGDYGIGPYRYKEDYIITEDDVFAPLRWLAPELVGERHGGVITMEQTKPSNVWALGVTLWELFENSAQPYPHLSDREVLNHVIKDQQVKLFKPQLELPYSDRWYEVLQFCWLSPDKRATAEEVHRLLIYLRMQGQKDIEEDFEQRWDALKPNPSTRQTTVSHSSFPILEQFADDALRQEIDEVLTVTETSKGLSFEYVWEAAKHDHYDGSHGRSSMDTTLNYHSMFFPVSSEDIQAHFPDPTARAAGTESGNTSSGIPGIVPVFDAQKPSNGNEYYIQLEEQGESTVGVDENRGQDMDFSSGRQDFVVLQDVRLDESSTDADFFHQSIDSKDSYLPDSHIWSSLENDSPYHTNIFTEEGSKQEDSPSWRQSFMELPERNGNPFHEGATVEAQKMHTDKSYGDSFLGDCSEAPHLTGSVEVDEENTDVKRLLNTEKLADNFLFLKDQSLMKDGSRFSSPQENFLSPGIAHEPEEAFKMRSWDNLETLGSLTTTDTYLKPAASSTSLRQDPLASPSASLGELSQSLVENETLVPFITVVTEDDTSNQLPVRISSSTEDLVLLQSSDRGIDSGFDSTSERFEIIISQADGHTAAFSESATTDSLCTDAKIPSLEDDLGTSKDDVQPVDGKMPENLQVQPLSLDNGQGEDLTSNDLLSELIEDADIELETTLSDHEESFMDTNGHPLVRSSLLVSGPSLDQISQDSLLEDSMSTTLPTVDNSAETPDSLDSLDIHRLSEQGEELSAQIAQQKLQPPYKISDSGYETENLESPEWNSQPNVKEDSPVKNGLSVAKEEDETEEPTAAINLVPPEIIISEVEGVLDPQSDDPSEGQQPDHVAPAEEPLMGSNYRDSAYFSDNESEPEKKSEETTVGGSGEVEWLRDSTDTDNGAVGGPALEVNVERNVDCIFSQQESSITAEPHMDGETPDPHVGGILRGADSDIAEKFEKEAIESTNNHKGDGNKPEVFITLQDITSPNQPDPSEYPESPPASATPSVPSAESTGHAKLTRTYASDGHKIKEPDMEGRYLGRRDGSGLDGQEDGVDADEEDENSDDSDDDIRTYQMHSSSSESEDDAVHVVPLIVSDDSSAKNLKSLLKPTTLNIETASSPFPAKSIVDNSRRAVSFFDDVTVYLFDQETPTKELGDHSSGSTASEFSSPVPTSSYLNRFTNSESSTDEEGGGFEWDDDFSSPAPAFLPKMDKDPASKTLSSSAASRFSSPPPAVGRVLEPSWTSTSNYSRFSISPASIASFSLTHLTDSDIEQGGKLRHAVPPSLREKFDTTLISCLCDVYEAVAGS</sequence>
<keyword evidence="2" id="KW-1185">Reference proteome</keyword>
<proteinExistence type="predicted"/>
<protein>
    <submittedName>
        <fullName evidence="1">Uncharacterized protein</fullName>
    </submittedName>
</protein>
<accession>A0ACB8VWN4</accession>
<comment type="caution">
    <text evidence="1">The sequence shown here is derived from an EMBL/GenBank/DDBJ whole genome shotgun (WGS) entry which is preliminary data.</text>
</comment>